<evidence type="ECO:0000256" key="2">
    <source>
        <dbReference type="SAM" id="Phobius"/>
    </source>
</evidence>
<dbReference type="RefSeq" id="XP_005772919.1">
    <property type="nucleotide sequence ID" value="XM_005772862.1"/>
</dbReference>
<dbReference type="GeneID" id="17266037"/>
<dbReference type="PaxDb" id="2903-EOD20490"/>
<organism evidence="3 4">
    <name type="scientific">Emiliania huxleyi (strain CCMP1516)</name>
    <dbReference type="NCBI Taxonomy" id="280463"/>
    <lineage>
        <taxon>Eukaryota</taxon>
        <taxon>Haptista</taxon>
        <taxon>Haptophyta</taxon>
        <taxon>Prymnesiophyceae</taxon>
        <taxon>Isochrysidales</taxon>
        <taxon>Noelaerhabdaceae</taxon>
        <taxon>Emiliania</taxon>
    </lineage>
</organism>
<dbReference type="KEGG" id="ehx:EMIHUDRAFT_421614"/>
<keyword evidence="4" id="KW-1185">Reference proteome</keyword>
<protein>
    <submittedName>
        <fullName evidence="3">Uncharacterized protein</fullName>
    </submittedName>
</protein>
<name>A0A0D3JAF5_EMIH1</name>
<feature type="region of interest" description="Disordered" evidence="1">
    <location>
        <begin position="15"/>
        <end position="83"/>
    </location>
</feature>
<evidence type="ECO:0000313" key="4">
    <source>
        <dbReference type="Proteomes" id="UP000013827"/>
    </source>
</evidence>
<keyword evidence="2" id="KW-1133">Transmembrane helix</keyword>
<proteinExistence type="predicted"/>
<dbReference type="AlphaFoldDB" id="A0A0D3JAF5"/>
<keyword evidence="2" id="KW-0472">Membrane</keyword>
<dbReference type="HOGENOM" id="CLU_1840403_0_0_1"/>
<feature type="transmembrane region" description="Helical" evidence="2">
    <location>
        <begin position="119"/>
        <end position="139"/>
    </location>
</feature>
<evidence type="ECO:0000256" key="1">
    <source>
        <dbReference type="SAM" id="MobiDB-lite"/>
    </source>
</evidence>
<keyword evidence="2" id="KW-0812">Transmembrane</keyword>
<reference evidence="4" key="1">
    <citation type="journal article" date="2013" name="Nature">
        <title>Pan genome of the phytoplankton Emiliania underpins its global distribution.</title>
        <authorList>
            <person name="Read B.A."/>
            <person name="Kegel J."/>
            <person name="Klute M.J."/>
            <person name="Kuo A."/>
            <person name="Lefebvre S.C."/>
            <person name="Maumus F."/>
            <person name="Mayer C."/>
            <person name="Miller J."/>
            <person name="Monier A."/>
            <person name="Salamov A."/>
            <person name="Young J."/>
            <person name="Aguilar M."/>
            <person name="Claverie J.M."/>
            <person name="Frickenhaus S."/>
            <person name="Gonzalez K."/>
            <person name="Herman E.K."/>
            <person name="Lin Y.C."/>
            <person name="Napier J."/>
            <person name="Ogata H."/>
            <person name="Sarno A.F."/>
            <person name="Shmutz J."/>
            <person name="Schroeder D."/>
            <person name="de Vargas C."/>
            <person name="Verret F."/>
            <person name="von Dassow P."/>
            <person name="Valentin K."/>
            <person name="Van de Peer Y."/>
            <person name="Wheeler G."/>
            <person name="Dacks J.B."/>
            <person name="Delwiche C.F."/>
            <person name="Dyhrman S.T."/>
            <person name="Glockner G."/>
            <person name="John U."/>
            <person name="Richards T."/>
            <person name="Worden A.Z."/>
            <person name="Zhang X."/>
            <person name="Grigoriev I.V."/>
            <person name="Allen A.E."/>
            <person name="Bidle K."/>
            <person name="Borodovsky M."/>
            <person name="Bowler C."/>
            <person name="Brownlee C."/>
            <person name="Cock J.M."/>
            <person name="Elias M."/>
            <person name="Gladyshev V.N."/>
            <person name="Groth M."/>
            <person name="Guda C."/>
            <person name="Hadaegh A."/>
            <person name="Iglesias-Rodriguez M.D."/>
            <person name="Jenkins J."/>
            <person name="Jones B.M."/>
            <person name="Lawson T."/>
            <person name="Leese F."/>
            <person name="Lindquist E."/>
            <person name="Lobanov A."/>
            <person name="Lomsadze A."/>
            <person name="Malik S.B."/>
            <person name="Marsh M.E."/>
            <person name="Mackinder L."/>
            <person name="Mock T."/>
            <person name="Mueller-Roeber B."/>
            <person name="Pagarete A."/>
            <person name="Parker M."/>
            <person name="Probert I."/>
            <person name="Quesneville H."/>
            <person name="Raines C."/>
            <person name="Rensing S.A."/>
            <person name="Riano-Pachon D.M."/>
            <person name="Richier S."/>
            <person name="Rokitta S."/>
            <person name="Shiraiwa Y."/>
            <person name="Soanes D.M."/>
            <person name="van der Giezen M."/>
            <person name="Wahlund T.M."/>
            <person name="Williams B."/>
            <person name="Wilson W."/>
            <person name="Wolfe G."/>
            <person name="Wurch L.L."/>
        </authorList>
    </citation>
    <scope>NUCLEOTIDE SEQUENCE</scope>
</reference>
<dbReference type="Proteomes" id="UP000013827">
    <property type="component" value="Unassembled WGS sequence"/>
</dbReference>
<accession>A0A0D3JAF5</accession>
<reference evidence="3" key="2">
    <citation type="submission" date="2024-10" db="UniProtKB">
        <authorList>
            <consortium name="EnsemblProtists"/>
        </authorList>
    </citation>
    <scope>IDENTIFICATION</scope>
</reference>
<feature type="compositionally biased region" description="Polar residues" evidence="1">
    <location>
        <begin position="41"/>
        <end position="51"/>
    </location>
</feature>
<dbReference type="EnsemblProtists" id="EOD20490">
    <property type="protein sequence ID" value="EOD20490"/>
    <property type="gene ID" value="EMIHUDRAFT_421614"/>
</dbReference>
<sequence>MRVCAEIPTRRVRCGPAPAAARAPCPWGPPPPCRPQRDTPRQNNLNITSSGVRRRQRSVPAEGGSPDEDRPPPGPLARPRERGVADLATGVDLRVAAEAADGAAALDVAAYVHLEDFELILRPPLLIVLLLLLAAALAAL</sequence>
<feature type="compositionally biased region" description="Low complexity" evidence="1">
    <location>
        <begin position="15"/>
        <end position="25"/>
    </location>
</feature>
<evidence type="ECO:0000313" key="3">
    <source>
        <dbReference type="EnsemblProtists" id="EOD20490"/>
    </source>
</evidence>